<evidence type="ECO:0000313" key="2">
    <source>
        <dbReference type="Proteomes" id="UP000825935"/>
    </source>
</evidence>
<dbReference type="SUPFAM" id="SSF56672">
    <property type="entry name" value="DNA/RNA polymerases"/>
    <property type="match status" value="1"/>
</dbReference>
<keyword evidence="2" id="KW-1185">Reference proteome</keyword>
<dbReference type="OrthoDB" id="414945at2759"/>
<dbReference type="PANTHER" id="PTHR11439">
    <property type="entry name" value="GAG-POL-RELATED RETROTRANSPOSON"/>
    <property type="match status" value="1"/>
</dbReference>
<dbReference type="Proteomes" id="UP000825935">
    <property type="component" value="Chromosome 28"/>
</dbReference>
<gene>
    <name evidence="1" type="ORF">KP509_28G043500</name>
</gene>
<sequence>MKMYQSLVGSLIYATLTRPNLSHAVGFLSQYMHCPKKNHWITAKRVLRYIKGTSIEGLYYGFTSNTRIEVFSDAIWADSTNDRRSTHGYLCYIRDKLVSWCSKKQHIVSLSSTKSKYKGMVEVAKKLIWMKILMKSLGVEQGVPIIHGDNMSSLYLAANLVFHARTIHIQIQYHFLR</sequence>
<dbReference type="InterPro" id="IPR043502">
    <property type="entry name" value="DNA/RNA_pol_sf"/>
</dbReference>
<dbReference type="CDD" id="cd09272">
    <property type="entry name" value="RNase_HI_RT_Ty1"/>
    <property type="match status" value="1"/>
</dbReference>
<dbReference type="OMA" id="ARTIHIQ"/>
<organism evidence="1 2">
    <name type="scientific">Ceratopteris richardii</name>
    <name type="common">Triangle waterfern</name>
    <dbReference type="NCBI Taxonomy" id="49495"/>
    <lineage>
        <taxon>Eukaryota</taxon>
        <taxon>Viridiplantae</taxon>
        <taxon>Streptophyta</taxon>
        <taxon>Embryophyta</taxon>
        <taxon>Tracheophyta</taxon>
        <taxon>Polypodiopsida</taxon>
        <taxon>Polypodiidae</taxon>
        <taxon>Polypodiales</taxon>
        <taxon>Pteridineae</taxon>
        <taxon>Pteridaceae</taxon>
        <taxon>Parkerioideae</taxon>
        <taxon>Ceratopteris</taxon>
    </lineage>
</organism>
<protein>
    <recommendedName>
        <fullName evidence="3">Retrovirus-related Pol polyprotein from transposon TNT 1-94</fullName>
    </recommendedName>
</protein>
<name>A0A8T2RCV7_CERRI</name>
<reference evidence="1" key="1">
    <citation type="submission" date="2021-08" db="EMBL/GenBank/DDBJ databases">
        <title>WGS assembly of Ceratopteris richardii.</title>
        <authorList>
            <person name="Marchant D.B."/>
            <person name="Chen G."/>
            <person name="Jenkins J."/>
            <person name="Shu S."/>
            <person name="Leebens-Mack J."/>
            <person name="Grimwood J."/>
            <person name="Schmutz J."/>
            <person name="Soltis P."/>
            <person name="Soltis D."/>
            <person name="Chen Z.-H."/>
        </authorList>
    </citation>
    <scope>NUCLEOTIDE SEQUENCE</scope>
    <source>
        <strain evidence="1">Whitten #5841</strain>
        <tissue evidence="1">Leaf</tissue>
    </source>
</reference>
<evidence type="ECO:0008006" key="3">
    <source>
        <dbReference type="Google" id="ProtNLM"/>
    </source>
</evidence>
<evidence type="ECO:0000313" key="1">
    <source>
        <dbReference type="EMBL" id="KAH7293810.1"/>
    </source>
</evidence>
<proteinExistence type="predicted"/>
<dbReference type="AlphaFoldDB" id="A0A8T2RCV7"/>
<dbReference type="EMBL" id="CM035433">
    <property type="protein sequence ID" value="KAH7293810.1"/>
    <property type="molecule type" value="Genomic_DNA"/>
</dbReference>
<accession>A0A8T2RCV7</accession>
<comment type="caution">
    <text evidence="1">The sequence shown here is derived from an EMBL/GenBank/DDBJ whole genome shotgun (WGS) entry which is preliminary data.</text>
</comment>
<dbReference type="PANTHER" id="PTHR11439:SF483">
    <property type="entry name" value="PEPTIDE SYNTHASE GLIP-LIKE, PUTATIVE (AFU_ORTHOLOGUE AFUA_3G12920)-RELATED"/>
    <property type="match status" value="1"/>
</dbReference>